<feature type="domain" description="3H" evidence="1">
    <location>
        <begin position="72"/>
        <end position="168"/>
    </location>
</feature>
<dbReference type="InterPro" id="IPR004173">
    <property type="entry name" value="3H_domain"/>
</dbReference>
<dbReference type="Proteomes" id="UP001200430">
    <property type="component" value="Unassembled WGS sequence"/>
</dbReference>
<dbReference type="Pfam" id="PF08279">
    <property type="entry name" value="HTH_11"/>
    <property type="match status" value="1"/>
</dbReference>
<dbReference type="InterPro" id="IPR026043">
    <property type="entry name" value="NadR"/>
</dbReference>
<dbReference type="RefSeq" id="WP_236100441.1">
    <property type="nucleotide sequence ID" value="NZ_JAKGUD010000023.1"/>
</dbReference>
<gene>
    <name evidence="3" type="ORF">L2W38_12685</name>
</gene>
<dbReference type="PANTHER" id="PTHR40068:SF1">
    <property type="entry name" value="TRANSCRIPTION REPRESSOR NIAR-RELATED"/>
    <property type="match status" value="1"/>
</dbReference>
<organism evidence="3 4">
    <name type="scientific">Dethiosulfovibrio marinus</name>
    <dbReference type="NCBI Taxonomy" id="133532"/>
    <lineage>
        <taxon>Bacteria</taxon>
        <taxon>Thermotogati</taxon>
        <taxon>Synergistota</taxon>
        <taxon>Synergistia</taxon>
        <taxon>Synergistales</taxon>
        <taxon>Dethiosulfovibrionaceae</taxon>
        <taxon>Dethiosulfovibrio</taxon>
    </lineage>
</organism>
<accession>A0ABS9ETA0</accession>
<evidence type="ECO:0000259" key="1">
    <source>
        <dbReference type="Pfam" id="PF02829"/>
    </source>
</evidence>
<sequence length="171" mass="19012">MGDRRDRLDALAGILRGSEGPVSGVELAERLGVSRQAIVQDIATLREKGLPIVATSRGYREERRPPSFRRSFAVCHQADQIYRELSLVVSMGGRVLDVFIDHPIYGELRGNVDVGSQEDVDRFLTLMETTGRHPLLSLSEGFHLHTVEAPSEKILQDIEEGLRNAGFLVSF</sequence>
<dbReference type="SUPFAM" id="SSF46785">
    <property type="entry name" value="Winged helix' DNA-binding domain"/>
    <property type="match status" value="1"/>
</dbReference>
<dbReference type="InterPro" id="IPR035922">
    <property type="entry name" value="3H_dom_sf"/>
</dbReference>
<keyword evidence="4" id="KW-1185">Reference proteome</keyword>
<reference evidence="3 4" key="1">
    <citation type="submission" date="2022-01" db="EMBL/GenBank/DDBJ databases">
        <title>Dethiosulfovibrio faecalis sp. nov., a novel proteolytic, non-sulfur-reducing bacterium isolated from a marine aquaculture solid waste bioreactor.</title>
        <authorList>
            <person name="Grabowski S."/>
            <person name="Apolinario E."/>
            <person name="Schneider N."/>
            <person name="Marshall C.W."/>
            <person name="Sowers K.R."/>
        </authorList>
    </citation>
    <scope>NUCLEOTIDE SEQUENCE [LARGE SCALE GENOMIC DNA]</scope>
    <source>
        <strain evidence="3 4">DSM 12537</strain>
    </source>
</reference>
<dbReference type="PANTHER" id="PTHR40068">
    <property type="entry name" value="TRANSCRIPTION REPRESSOR NIAR-RELATED"/>
    <property type="match status" value="1"/>
</dbReference>
<comment type="caution">
    <text evidence="3">The sequence shown here is derived from an EMBL/GenBank/DDBJ whole genome shotgun (WGS) entry which is preliminary data.</text>
</comment>
<feature type="domain" description="Helix-turn-helix type 11" evidence="2">
    <location>
        <begin position="7"/>
        <end position="60"/>
    </location>
</feature>
<evidence type="ECO:0000313" key="3">
    <source>
        <dbReference type="EMBL" id="MCF4143666.1"/>
    </source>
</evidence>
<evidence type="ECO:0000313" key="4">
    <source>
        <dbReference type="Proteomes" id="UP001200430"/>
    </source>
</evidence>
<dbReference type="Pfam" id="PF02829">
    <property type="entry name" value="3H"/>
    <property type="match status" value="1"/>
</dbReference>
<dbReference type="EMBL" id="JAKGUD010000023">
    <property type="protein sequence ID" value="MCF4143666.1"/>
    <property type="molecule type" value="Genomic_DNA"/>
</dbReference>
<dbReference type="InterPro" id="IPR013196">
    <property type="entry name" value="HTH_11"/>
</dbReference>
<evidence type="ECO:0000259" key="2">
    <source>
        <dbReference type="Pfam" id="PF08279"/>
    </source>
</evidence>
<dbReference type="Gene3D" id="1.10.10.10">
    <property type="entry name" value="Winged helix-like DNA-binding domain superfamily/Winged helix DNA-binding domain"/>
    <property type="match status" value="1"/>
</dbReference>
<dbReference type="Gene3D" id="3.30.1340.20">
    <property type="entry name" value="3H domain"/>
    <property type="match status" value="1"/>
</dbReference>
<dbReference type="SUPFAM" id="SSF75500">
    <property type="entry name" value="Putative transcriptional regulator TM1602, C-terminal domain"/>
    <property type="match status" value="1"/>
</dbReference>
<proteinExistence type="predicted"/>
<dbReference type="PIRSF" id="PIRSF037847">
    <property type="entry name" value="NiaR"/>
    <property type="match status" value="1"/>
</dbReference>
<name>A0ABS9ETA0_9BACT</name>
<protein>
    <submittedName>
        <fullName evidence="3">Transcription repressor NadR</fullName>
    </submittedName>
</protein>
<dbReference type="InterPro" id="IPR036388">
    <property type="entry name" value="WH-like_DNA-bd_sf"/>
</dbReference>
<dbReference type="InterPro" id="IPR036390">
    <property type="entry name" value="WH_DNA-bd_sf"/>
</dbReference>